<sequence>MPKRVHPVPEAISATSGSISTRLMAPSLSDPLHKKAATQEEKDNQNNGDPVFTMAADWESSCISNTSRGTAWDNVAQFASTSFCATTGGCGSCEPFGSSDQENGGGNSHAPPWMDYLWLCEGDGKGRRNKRRSRRTRLFLQQQPSGSSKGKGDQKSYSQPFQTSDPKLLEANYAQLHEEFFEALLKEQGQLARSSSLTGNTTASSSSNDDRLLRKSESRDTCSSVSSGLSTTSSKTDETSAATSTMSTSLPSVASVQTLRKKHLPLQLHKLVPKGGLTTGHQSSTPRSSDTSNPRQHHHPRIPPIEAYNQMYNPAFTSTEAINLDIIMAKKNLKTPAEYVHQQCLLQKDKGRGERLKSCISARGQEQCLDKLREKIRLVIQMSGNSVPGSGSRRDEQYLRKSATNTGMKRRLAKVSGFGPSYIETRSMLELQLGFLSMQYGLLIHWDTATTGKIVFICLRKMCNDAFYSKIPDLLQEPTLLLQQQQQLYPSNCQQSLQSRVIATAKHEAAPPLVVRCHKGNHAIYQRLSGSTEVVLVDSPYRVPQPEVFAPSILTVDIHDVTGLDHRRSQWTLSVTFNGHTEIAHLQYNSQTKTFQTVRTTPCKWEMVLPCQMTSFDMAGLEIRLFEQRVGRLGGRSATASHDSGTTNGNVPSNRYAWRNNGVNPVMPKLNPPKKSTSRLASTMTMPLGGLVSQPSTSQTTAWKLTIPFTHDESAQLTLTLAHQSEYANWLYKELRARRKDDLATSSLSSWQPTLLKRLVSSPHDDGDRLAYHYDLEEDEADDFYISDWLCGICYLFPVYCTK</sequence>
<evidence type="ECO:0000313" key="2">
    <source>
        <dbReference type="EMBL" id="KAG7364081.1"/>
    </source>
</evidence>
<feature type="compositionally biased region" description="Polar residues" evidence="1">
    <location>
        <begin position="279"/>
        <end position="293"/>
    </location>
</feature>
<proteinExistence type="predicted"/>
<dbReference type="AlphaFoldDB" id="A0A9K3LPC0"/>
<organism evidence="2 3">
    <name type="scientific">Nitzschia inconspicua</name>
    <dbReference type="NCBI Taxonomy" id="303405"/>
    <lineage>
        <taxon>Eukaryota</taxon>
        <taxon>Sar</taxon>
        <taxon>Stramenopiles</taxon>
        <taxon>Ochrophyta</taxon>
        <taxon>Bacillariophyta</taxon>
        <taxon>Bacillariophyceae</taxon>
        <taxon>Bacillariophycidae</taxon>
        <taxon>Bacillariales</taxon>
        <taxon>Bacillariaceae</taxon>
        <taxon>Nitzschia</taxon>
    </lineage>
</organism>
<reference evidence="2" key="2">
    <citation type="submission" date="2021-04" db="EMBL/GenBank/DDBJ databases">
        <authorList>
            <person name="Podell S."/>
        </authorList>
    </citation>
    <scope>NUCLEOTIDE SEQUENCE</scope>
    <source>
        <strain evidence="2">Hildebrandi</strain>
    </source>
</reference>
<gene>
    <name evidence="2" type="ORF">IV203_037283</name>
</gene>
<protein>
    <submittedName>
        <fullName evidence="2">Uncharacterized protein</fullName>
    </submittedName>
</protein>
<evidence type="ECO:0000313" key="3">
    <source>
        <dbReference type="Proteomes" id="UP000693970"/>
    </source>
</evidence>
<dbReference type="OrthoDB" id="47805at2759"/>
<accession>A0A9K3LPC0</accession>
<feature type="region of interest" description="Disordered" evidence="1">
    <location>
        <begin position="125"/>
        <end position="164"/>
    </location>
</feature>
<dbReference type="EMBL" id="JAGRRH010000009">
    <property type="protein sequence ID" value="KAG7364081.1"/>
    <property type="molecule type" value="Genomic_DNA"/>
</dbReference>
<feature type="compositionally biased region" description="Basic and acidic residues" evidence="1">
    <location>
        <begin position="208"/>
        <end position="220"/>
    </location>
</feature>
<feature type="region of interest" description="Disordered" evidence="1">
    <location>
        <begin position="193"/>
        <end position="303"/>
    </location>
</feature>
<dbReference type="Proteomes" id="UP000693970">
    <property type="component" value="Unassembled WGS sequence"/>
</dbReference>
<evidence type="ECO:0000256" key="1">
    <source>
        <dbReference type="SAM" id="MobiDB-lite"/>
    </source>
</evidence>
<feature type="region of interest" description="Disordered" evidence="1">
    <location>
        <begin position="1"/>
        <end position="23"/>
    </location>
</feature>
<feature type="compositionally biased region" description="Polar residues" evidence="1">
    <location>
        <begin position="193"/>
        <end position="207"/>
    </location>
</feature>
<feature type="compositionally biased region" description="Basic residues" evidence="1">
    <location>
        <begin position="127"/>
        <end position="137"/>
    </location>
</feature>
<reference evidence="2" key="1">
    <citation type="journal article" date="2021" name="Sci. Rep.">
        <title>Diploid genomic architecture of Nitzschia inconspicua, an elite biomass production diatom.</title>
        <authorList>
            <person name="Oliver A."/>
            <person name="Podell S."/>
            <person name="Pinowska A."/>
            <person name="Traller J.C."/>
            <person name="Smith S.R."/>
            <person name="McClure R."/>
            <person name="Beliaev A."/>
            <person name="Bohutskyi P."/>
            <person name="Hill E.A."/>
            <person name="Rabines A."/>
            <person name="Zheng H."/>
            <person name="Allen L.Z."/>
            <person name="Kuo A."/>
            <person name="Grigoriev I.V."/>
            <person name="Allen A.E."/>
            <person name="Hazlebeck D."/>
            <person name="Allen E.E."/>
        </authorList>
    </citation>
    <scope>NUCLEOTIDE SEQUENCE</scope>
    <source>
        <strain evidence="2">Hildebrandi</strain>
    </source>
</reference>
<name>A0A9K3LPC0_9STRA</name>
<feature type="compositionally biased region" description="Low complexity" evidence="1">
    <location>
        <begin position="221"/>
        <end position="249"/>
    </location>
</feature>
<keyword evidence="3" id="KW-1185">Reference proteome</keyword>
<comment type="caution">
    <text evidence="2">The sequence shown here is derived from an EMBL/GenBank/DDBJ whole genome shotgun (WGS) entry which is preliminary data.</text>
</comment>